<gene>
    <name evidence="1" type="ORF">GCM10008933_39290</name>
</gene>
<name>A0ABN0YQJ2_9BACL</name>
<evidence type="ECO:0000313" key="2">
    <source>
        <dbReference type="Proteomes" id="UP001500340"/>
    </source>
</evidence>
<reference evidence="1 2" key="1">
    <citation type="journal article" date="2019" name="Int. J. Syst. Evol. Microbiol.">
        <title>The Global Catalogue of Microorganisms (GCM) 10K type strain sequencing project: providing services to taxonomists for standard genome sequencing and annotation.</title>
        <authorList>
            <consortium name="The Broad Institute Genomics Platform"/>
            <consortium name="The Broad Institute Genome Sequencing Center for Infectious Disease"/>
            <person name="Wu L."/>
            <person name="Ma J."/>
        </authorList>
    </citation>
    <scope>NUCLEOTIDE SEQUENCE [LARGE SCALE GENOMIC DNA]</scope>
    <source>
        <strain evidence="1 2">JCM 12774</strain>
    </source>
</reference>
<keyword evidence="2" id="KW-1185">Reference proteome</keyword>
<dbReference type="EMBL" id="BAAACX010000018">
    <property type="protein sequence ID" value="GAA0405132.1"/>
    <property type="molecule type" value="Genomic_DNA"/>
</dbReference>
<organism evidence="1 2">
    <name type="scientific">Paenibacillus motobuensis</name>
    <dbReference type="NCBI Taxonomy" id="295324"/>
    <lineage>
        <taxon>Bacteria</taxon>
        <taxon>Bacillati</taxon>
        <taxon>Bacillota</taxon>
        <taxon>Bacilli</taxon>
        <taxon>Bacillales</taxon>
        <taxon>Paenibacillaceae</taxon>
        <taxon>Paenibacillus</taxon>
    </lineage>
</organism>
<sequence>MSIIFKSFSKRLVNSWCGGIMAWENQAFFVLNKWEEHVMGGILGEMWKYIVGNNKSTLHRL</sequence>
<protein>
    <submittedName>
        <fullName evidence="1">Uncharacterized protein</fullName>
    </submittedName>
</protein>
<comment type="caution">
    <text evidence="1">The sequence shown here is derived from an EMBL/GenBank/DDBJ whole genome shotgun (WGS) entry which is preliminary data.</text>
</comment>
<proteinExistence type="predicted"/>
<accession>A0ABN0YQJ2</accession>
<dbReference type="Proteomes" id="UP001500340">
    <property type="component" value="Unassembled WGS sequence"/>
</dbReference>
<evidence type="ECO:0000313" key="1">
    <source>
        <dbReference type="EMBL" id="GAA0405132.1"/>
    </source>
</evidence>